<accession>A0A086Y405</accession>
<reference evidence="7 8" key="1">
    <citation type="submission" date="2014-03" db="EMBL/GenBank/DDBJ databases">
        <title>Genome of Paenirhodobacter enshiensis DW2-9.</title>
        <authorList>
            <person name="Wang D."/>
            <person name="Wang G."/>
        </authorList>
    </citation>
    <scope>NUCLEOTIDE SEQUENCE [LARGE SCALE GENOMIC DNA]</scope>
    <source>
        <strain evidence="7 8">DW2-9</strain>
    </source>
</reference>
<feature type="transmembrane region" description="Helical" evidence="6">
    <location>
        <begin position="158"/>
        <end position="175"/>
    </location>
</feature>
<comment type="similarity">
    <text evidence="2">Belongs to the autoinducer-2 exporter (AI-2E) (TC 2.A.86) family.</text>
</comment>
<dbReference type="EMBL" id="JFZB01000005">
    <property type="protein sequence ID" value="KFI29005.1"/>
    <property type="molecule type" value="Genomic_DNA"/>
</dbReference>
<dbReference type="PANTHER" id="PTHR21716">
    <property type="entry name" value="TRANSMEMBRANE PROTEIN"/>
    <property type="match status" value="1"/>
</dbReference>
<dbReference type="GO" id="GO:0016020">
    <property type="term" value="C:membrane"/>
    <property type="evidence" value="ECO:0007669"/>
    <property type="project" value="UniProtKB-SubCell"/>
</dbReference>
<keyword evidence="3 6" id="KW-0812">Transmembrane</keyword>
<evidence type="ECO:0000256" key="2">
    <source>
        <dbReference type="ARBA" id="ARBA00009773"/>
    </source>
</evidence>
<gene>
    <name evidence="7" type="ORF">CG50_12500</name>
</gene>
<feature type="transmembrane region" description="Helical" evidence="6">
    <location>
        <begin position="313"/>
        <end position="342"/>
    </location>
</feature>
<evidence type="ECO:0000313" key="8">
    <source>
        <dbReference type="Proteomes" id="UP000028824"/>
    </source>
</evidence>
<dbReference type="AlphaFoldDB" id="A0A086Y405"/>
<dbReference type="InterPro" id="IPR002549">
    <property type="entry name" value="AI-2E-like"/>
</dbReference>
<feature type="transmembrane region" description="Helical" evidence="6">
    <location>
        <begin position="209"/>
        <end position="232"/>
    </location>
</feature>
<comment type="caution">
    <text evidence="7">The sequence shown here is derived from an EMBL/GenBank/DDBJ whole genome shotgun (WGS) entry which is preliminary data.</text>
</comment>
<proteinExistence type="inferred from homology"/>
<evidence type="ECO:0000256" key="4">
    <source>
        <dbReference type="ARBA" id="ARBA00022989"/>
    </source>
</evidence>
<evidence type="ECO:0000256" key="1">
    <source>
        <dbReference type="ARBA" id="ARBA00004141"/>
    </source>
</evidence>
<feature type="transmembrane region" description="Helical" evidence="6">
    <location>
        <begin position="58"/>
        <end position="83"/>
    </location>
</feature>
<keyword evidence="4 6" id="KW-1133">Transmembrane helix</keyword>
<sequence length="350" mass="37417">MAETTSKTSFIALMVLVSLAFLWLMLPYYGAILWATILAILFQPVQARLTVALGGRAGIAAAISMALCICIVVLPAAVFFAALARQASDAYVSISSHALDFEGVWERIRAALPHRVVELLSSFDVPALANFQTQLTGFLERATQTIARQAYLLGQGTAQFAIGVGVALYLLFFLFRDGTTIAARIRRASPLSDHHTDRLLRAFVAVMKATVKGSIIIAMIQGSIGGVTFWLLGIQAPLLWGALMTLLAMVPAVGAGLVWAPVAIYLLAMGDYTRGAILLIVGTFLISLIDNLLRPTLVGKGARLPDYLVLVSTLGGLSVLGVNGFVLGPLIAALFIAVWSLYIEDRARAD</sequence>
<dbReference type="STRING" id="1105367.CG50_12500"/>
<dbReference type="OrthoDB" id="106838at2"/>
<keyword evidence="8" id="KW-1185">Reference proteome</keyword>
<protein>
    <submittedName>
        <fullName evidence="7">Membrane protein</fullName>
    </submittedName>
</protein>
<dbReference type="PANTHER" id="PTHR21716:SF4">
    <property type="entry name" value="TRANSMEMBRANE PROTEIN 245"/>
    <property type="match status" value="1"/>
</dbReference>
<evidence type="ECO:0000313" key="7">
    <source>
        <dbReference type="EMBL" id="KFI29005.1"/>
    </source>
</evidence>
<dbReference type="Pfam" id="PF01594">
    <property type="entry name" value="AI-2E_transport"/>
    <property type="match status" value="1"/>
</dbReference>
<dbReference type="eggNOG" id="COG0628">
    <property type="taxonomic scope" value="Bacteria"/>
</dbReference>
<feature type="transmembrane region" description="Helical" evidence="6">
    <location>
        <begin position="238"/>
        <end position="268"/>
    </location>
</feature>
<evidence type="ECO:0000256" key="5">
    <source>
        <dbReference type="ARBA" id="ARBA00023136"/>
    </source>
</evidence>
<evidence type="ECO:0000256" key="6">
    <source>
        <dbReference type="SAM" id="Phobius"/>
    </source>
</evidence>
<feature type="transmembrane region" description="Helical" evidence="6">
    <location>
        <begin position="275"/>
        <end position="293"/>
    </location>
</feature>
<organism evidence="7 8">
    <name type="scientific">Paenirhodobacter enshiensis</name>
    <dbReference type="NCBI Taxonomy" id="1105367"/>
    <lineage>
        <taxon>Bacteria</taxon>
        <taxon>Pseudomonadati</taxon>
        <taxon>Pseudomonadota</taxon>
        <taxon>Alphaproteobacteria</taxon>
        <taxon>Rhodobacterales</taxon>
        <taxon>Rhodobacter group</taxon>
        <taxon>Paenirhodobacter</taxon>
    </lineage>
</organism>
<comment type="subcellular location">
    <subcellularLocation>
        <location evidence="1">Membrane</location>
        <topology evidence="1">Multi-pass membrane protein</topology>
    </subcellularLocation>
</comment>
<evidence type="ECO:0000256" key="3">
    <source>
        <dbReference type="ARBA" id="ARBA00022692"/>
    </source>
</evidence>
<dbReference type="Proteomes" id="UP000028824">
    <property type="component" value="Unassembled WGS sequence"/>
</dbReference>
<name>A0A086Y405_9RHOB</name>
<keyword evidence="5 6" id="KW-0472">Membrane</keyword>
<dbReference type="RefSeq" id="WP_036635941.1">
    <property type="nucleotide sequence ID" value="NZ_JFZB01000005.1"/>
</dbReference>